<evidence type="ECO:0000256" key="1">
    <source>
        <dbReference type="ARBA" id="ARBA00004496"/>
    </source>
</evidence>
<evidence type="ECO:0000259" key="7">
    <source>
        <dbReference type="PROSITE" id="PS50835"/>
    </source>
</evidence>
<dbReference type="SUPFAM" id="SSF50978">
    <property type="entry name" value="WD40 repeat-like"/>
    <property type="match status" value="2"/>
</dbReference>
<dbReference type="GO" id="GO:0005737">
    <property type="term" value="C:cytoplasm"/>
    <property type="evidence" value="ECO:0007669"/>
    <property type="project" value="UniProtKB-SubCell"/>
</dbReference>
<evidence type="ECO:0000313" key="9">
    <source>
        <dbReference type="Proteomes" id="UP000324585"/>
    </source>
</evidence>
<dbReference type="InterPro" id="IPR051973">
    <property type="entry name" value="tRNA_Anticodon_Mtase-Reg"/>
</dbReference>
<accession>A0A5J4Z5X5</accession>
<evidence type="ECO:0000256" key="5">
    <source>
        <dbReference type="ARBA" id="ARBA00022737"/>
    </source>
</evidence>
<dbReference type="InterPro" id="IPR007110">
    <property type="entry name" value="Ig-like_dom"/>
</dbReference>
<dbReference type="GO" id="GO:0030488">
    <property type="term" value="P:tRNA methylation"/>
    <property type="evidence" value="ECO:0007669"/>
    <property type="project" value="TreeGrafter"/>
</dbReference>
<keyword evidence="3" id="KW-0853">WD repeat</keyword>
<sequence length="1436" mass="157007">MLRSVHAVAHLHEQLLAFAAGPYLTLLECGCAGASARIFPHGFVIHGISPVLVTPGKWLLACFGSALLRLVMVQQEQDDGASIAGIGQDTDAAETDCLVLEDWVLSAHWSAVGSHFTLTVMLAHHQLLGYAVRWVIDKPSAVLYRQRRSTLVEITWSSENVDLELAGCLGLLNVSGTFMGDLVFHWIGDDRLPQHGKVGSADGWPPVEDKILSPDVIIERAHEGPIFSMAWEKVPADYVSLSPPCSGRDGHLSHQVLFLLTAGYDRSVRLWRVSVTEDTQDDILDSRKLCCSAARSNAIQEQACFPSGKGTIRIQVELVSTHYEHTGRVCDVQLTLLYCTEGQSAVLERLDNGERREPLLLCTSCGEDRTVRTHALHLSDAFSLSSLSAWPGVEASGRADAQSSPIRQVRVFVSLRSTGNRVFRLTGNDSGEVRLDYMLEADLLSMGQAFKLALSQLAGALPQSLRETVSGPALDISSGTGTNGKAPFGGLRVSYHPRSRRLNVDQSSKQNVPKALRFVSAERIVFTTSDGFICCCPCPGPESESFGYPIAFEADHITVLFPLDPREGKSTYRFMQNSLLTLPEISSGPFCGCQYAIAGTADGFVVAICVANSDHVCSQGRHPFHLQVPTQPVAPVMEIIHGDGMTLESENCFLFCATDYLGRLNVFRLGFRGPDTEFIHIASLHRNALSRSKRETRFVSAIYLAPVDSLLAGDADGRVTLFAGILAKDSEARTSQGALEGPSASKEVMSSQIIESVGEIRPLRSLVLVLKYVSRMGRILASGVEGKCRAILLDLTGLREALWDRGPLGSSRPACMSTADLLEFFSMGDAYDELGGIEVVRDMVPDKSLSVISLEQGRSIAAKQKDTFPPRNDLAYRQDIPGLARFCLGFRSTELLVIDLQSSDCLLRIECGGWKRSLDICVPTGTLTEMLAVVYWRVDSFYFATAVARAEQVPRMHIHPRALTEFKFVKTLVPGCHTLRVNCATHLSFRSPEHLFHEGDVHLFLTGGEDTLIKVWLVRLKDTRSGEEGFLCRSLPSEDKAEEIVEGKRIPMRLDCVLVHAITEHSSSVNCICNVTISSSASISFSGGGSNELFCWELVLRKESDSDSGIVRSGNARPHVWVTQAGAYSEKSVKRGQATPRVTAIEAWKNSSEIPNGENEEGLSCSLLVGRSDGTISWYECVLSVGKTRISCRTWRRLALLSEGTGSVTHIHVVEVRKDLVLAFAADTGGSFIILRCILSDRIEGLQLQSRFESAFRRTGLHASGINTFCTLPLSETTHCGSCEEGENAKRVGGSWLVATGGDDEHIVLMHVRLHENFDADTRHHILGAHVWLKLRYHCAAVTGLSWTRSYEDEICVTSTRRGSYVGTLVSVGADQSMYRSILYRAKESNCLDIMKLDDSVGSGRKLNIPDIAGLCNILGGDVAMLVYGAGIELVQ</sequence>
<dbReference type="Proteomes" id="UP000324585">
    <property type="component" value="Unassembled WGS sequence"/>
</dbReference>
<comment type="similarity">
    <text evidence="6">Belongs to the WD repeat WDR6 family.</text>
</comment>
<keyword evidence="9" id="KW-1185">Reference proteome</keyword>
<dbReference type="PANTHER" id="PTHR14344">
    <property type="entry name" value="WD REPEAT PROTEIN"/>
    <property type="match status" value="1"/>
</dbReference>
<evidence type="ECO:0000256" key="2">
    <source>
        <dbReference type="ARBA" id="ARBA00022490"/>
    </source>
</evidence>
<dbReference type="InterPro" id="IPR036322">
    <property type="entry name" value="WD40_repeat_dom_sf"/>
</dbReference>
<reference evidence="9" key="1">
    <citation type="journal article" date="2019" name="Nat. Commun.">
        <title>Expansion of phycobilisome linker gene families in mesophilic red algae.</title>
        <authorList>
            <person name="Lee J."/>
            <person name="Kim D."/>
            <person name="Bhattacharya D."/>
            <person name="Yoon H.S."/>
        </authorList>
    </citation>
    <scope>NUCLEOTIDE SEQUENCE [LARGE SCALE GENOMIC DNA]</scope>
    <source>
        <strain evidence="9">CCMP 1328</strain>
    </source>
</reference>
<dbReference type="Gene3D" id="2.130.10.10">
    <property type="entry name" value="YVTN repeat-like/Quinoprotein amine dehydrogenase"/>
    <property type="match status" value="2"/>
</dbReference>
<gene>
    <name evidence="8" type="ORF">FVE85_6671</name>
</gene>
<dbReference type="EMBL" id="VRMN01000001">
    <property type="protein sequence ID" value="KAA8499086.1"/>
    <property type="molecule type" value="Genomic_DNA"/>
</dbReference>
<name>A0A5J4Z5X5_PORPP</name>
<evidence type="ECO:0000256" key="4">
    <source>
        <dbReference type="ARBA" id="ARBA00022694"/>
    </source>
</evidence>
<protein>
    <recommendedName>
        <fullName evidence="7">Ig-like domain-containing protein</fullName>
    </recommendedName>
</protein>
<organism evidence="8 9">
    <name type="scientific">Porphyridium purpureum</name>
    <name type="common">Red alga</name>
    <name type="synonym">Porphyridium cruentum</name>
    <dbReference type="NCBI Taxonomy" id="35688"/>
    <lineage>
        <taxon>Eukaryota</taxon>
        <taxon>Rhodophyta</taxon>
        <taxon>Bangiophyceae</taxon>
        <taxon>Porphyridiales</taxon>
        <taxon>Porphyridiaceae</taxon>
        <taxon>Porphyridium</taxon>
    </lineage>
</organism>
<dbReference type="SMART" id="SM00320">
    <property type="entry name" value="WD40"/>
    <property type="match status" value="4"/>
</dbReference>
<keyword evidence="5" id="KW-0677">Repeat</keyword>
<dbReference type="OrthoDB" id="5594999at2759"/>
<feature type="domain" description="Ig-like" evidence="7">
    <location>
        <begin position="1140"/>
        <end position="1179"/>
    </location>
</feature>
<evidence type="ECO:0000313" key="8">
    <source>
        <dbReference type="EMBL" id="KAA8499086.1"/>
    </source>
</evidence>
<evidence type="ECO:0000256" key="3">
    <source>
        <dbReference type="ARBA" id="ARBA00022574"/>
    </source>
</evidence>
<dbReference type="InterPro" id="IPR015943">
    <property type="entry name" value="WD40/YVTN_repeat-like_dom_sf"/>
</dbReference>
<keyword evidence="2" id="KW-0963">Cytoplasm</keyword>
<dbReference type="InterPro" id="IPR001680">
    <property type="entry name" value="WD40_rpt"/>
</dbReference>
<dbReference type="PANTHER" id="PTHR14344:SF3">
    <property type="entry name" value="WD REPEAT-CONTAINING PROTEIN 6"/>
    <property type="match status" value="1"/>
</dbReference>
<proteinExistence type="inferred from homology"/>
<keyword evidence="4" id="KW-0819">tRNA processing</keyword>
<comment type="subcellular location">
    <subcellularLocation>
        <location evidence="1">Cytoplasm</location>
    </subcellularLocation>
</comment>
<comment type="caution">
    <text evidence="8">The sequence shown here is derived from an EMBL/GenBank/DDBJ whole genome shotgun (WGS) entry which is preliminary data.</text>
</comment>
<evidence type="ECO:0000256" key="6">
    <source>
        <dbReference type="ARBA" id="ARBA00038255"/>
    </source>
</evidence>
<dbReference type="PROSITE" id="PS50835">
    <property type="entry name" value="IG_LIKE"/>
    <property type="match status" value="1"/>
</dbReference>